<dbReference type="PANTHER" id="PTHR22936">
    <property type="entry name" value="RHOMBOID-RELATED"/>
    <property type="match status" value="1"/>
</dbReference>
<comment type="function">
    <text evidence="10">Serine protease involved in intramembrane proteolysis.</text>
</comment>
<organism evidence="13 14">
    <name type="scientific">Mucor circinelloides f. lusitanicus</name>
    <name type="common">Mucor racemosus var. lusitanicus</name>
    <dbReference type="NCBI Taxonomy" id="29924"/>
    <lineage>
        <taxon>Eukaryota</taxon>
        <taxon>Fungi</taxon>
        <taxon>Fungi incertae sedis</taxon>
        <taxon>Mucoromycota</taxon>
        <taxon>Mucoromycotina</taxon>
        <taxon>Mucoromycetes</taxon>
        <taxon>Mucorales</taxon>
        <taxon>Mucorineae</taxon>
        <taxon>Mucoraceae</taxon>
        <taxon>Mucor</taxon>
    </lineage>
</organism>
<comment type="catalytic activity">
    <reaction evidence="1 10">
        <text>Cleaves type-1 transmembrane domains using a catalytic dyad composed of serine and histidine that are contributed by different transmembrane domains.</text>
        <dbReference type="EC" id="3.4.21.105"/>
    </reaction>
</comment>
<comment type="subcellular location">
    <subcellularLocation>
        <location evidence="2 10">Membrane</location>
        <topology evidence="2 10">Multi-pass membrane protein</topology>
    </subcellularLocation>
</comment>
<dbReference type="Gene3D" id="1.20.1540.10">
    <property type="entry name" value="Rhomboid-like"/>
    <property type="match status" value="1"/>
</dbReference>
<dbReference type="InterPro" id="IPR035952">
    <property type="entry name" value="Rhomboid-like_sf"/>
</dbReference>
<evidence type="ECO:0000256" key="5">
    <source>
        <dbReference type="ARBA" id="ARBA00022692"/>
    </source>
</evidence>
<keyword evidence="5 10" id="KW-0812">Transmembrane</keyword>
<evidence type="ECO:0000313" key="13">
    <source>
        <dbReference type="EMBL" id="KAF1799976.1"/>
    </source>
</evidence>
<dbReference type="InterPro" id="IPR002610">
    <property type="entry name" value="Peptidase_S54_rhomboid-like"/>
</dbReference>
<comment type="similarity">
    <text evidence="3 10">Belongs to the peptidase S54 family.</text>
</comment>
<evidence type="ECO:0000313" key="14">
    <source>
        <dbReference type="Proteomes" id="UP000469890"/>
    </source>
</evidence>
<evidence type="ECO:0000256" key="7">
    <source>
        <dbReference type="ARBA" id="ARBA00022825"/>
    </source>
</evidence>
<feature type="domain" description="Peptidase S54 rhomboid" evidence="12">
    <location>
        <begin position="482"/>
        <end position="619"/>
    </location>
</feature>
<evidence type="ECO:0000256" key="3">
    <source>
        <dbReference type="ARBA" id="ARBA00009045"/>
    </source>
</evidence>
<dbReference type="InterPro" id="IPR022764">
    <property type="entry name" value="Peptidase_S54_rhomboid_dom"/>
</dbReference>
<dbReference type="EC" id="3.4.21.105" evidence="10"/>
<feature type="compositionally biased region" description="Polar residues" evidence="11">
    <location>
        <begin position="210"/>
        <end position="222"/>
    </location>
</feature>
<evidence type="ECO:0000259" key="12">
    <source>
        <dbReference type="Pfam" id="PF01694"/>
    </source>
</evidence>
<dbReference type="EMBL" id="JAAECE010000006">
    <property type="protein sequence ID" value="KAF1799976.1"/>
    <property type="molecule type" value="Genomic_DNA"/>
</dbReference>
<dbReference type="Pfam" id="PF01694">
    <property type="entry name" value="Rhomboid"/>
    <property type="match status" value="1"/>
</dbReference>
<feature type="transmembrane region" description="Helical" evidence="10">
    <location>
        <begin position="547"/>
        <end position="567"/>
    </location>
</feature>
<name>A0A8H4BEJ9_MUCCL</name>
<keyword evidence="7 10" id="KW-0720">Serine protease</keyword>
<gene>
    <name evidence="13" type="ORF">FB192DRAFT_1389381</name>
</gene>
<dbReference type="PANTHER" id="PTHR22936:SF69">
    <property type="entry name" value="RHOMBOID-LIKE PROTEIN"/>
    <property type="match status" value="1"/>
</dbReference>
<feature type="transmembrane region" description="Helical" evidence="10">
    <location>
        <begin position="579"/>
        <end position="599"/>
    </location>
</feature>
<proteinExistence type="inferred from homology"/>
<evidence type="ECO:0000256" key="8">
    <source>
        <dbReference type="ARBA" id="ARBA00022989"/>
    </source>
</evidence>
<dbReference type="GO" id="GO:0006508">
    <property type="term" value="P:proteolysis"/>
    <property type="evidence" value="ECO:0007669"/>
    <property type="project" value="UniProtKB-KW"/>
</dbReference>
<dbReference type="GO" id="GO:0016020">
    <property type="term" value="C:membrane"/>
    <property type="evidence" value="ECO:0007669"/>
    <property type="project" value="UniProtKB-SubCell"/>
</dbReference>
<protein>
    <recommendedName>
        <fullName evidence="10">Rhomboid-type serine protease</fullName>
        <ecNumber evidence="10">3.4.21.105</ecNumber>
    </recommendedName>
</protein>
<evidence type="ECO:0000256" key="6">
    <source>
        <dbReference type="ARBA" id="ARBA00022801"/>
    </source>
</evidence>
<sequence length="690" mass="77724">MVNTKDNLKPTFSSPIISPDNDLGYYLHVPPFDHRQDQPRLAIASVDEFDKEAPKVYEVRPLQPDAEGSSPLFSPSINTSASTLEELKLAERQVFQQTCPETFDTIQNVYDPAHNRHYHFNKLKQMMNYYESSNGSTNNDSDNSGISMDCLHGQHTGPVSFLADPPPRHSSKSYYYTSRQNIHRSPPKLKRYDSSKIVRYTLVDKELSHSKSTNSSYHQRLNQYDDDTRPATTHHHRHLPTPPPQSYCPTLHPRLQTTCYHDYWTTSDSSNYSSSSRDSKCSSQFHTTDSNYSTVYNQRNQKILKELGYSPNMFFGIQNSVQHLEEEKKKAEVTFYLRSPSQEEFAGTDSKQTKQLGIPYFTYLSTLVMIAYFAGCLIKNYQLTGAVIQLSPFNVMVGPSAETLIYTGARFTPCIRTSSLYPANEKIYTCPRNPASGKATRPRFNDQSSTGIFLTNKTSSQGACNLQSVCGGNSFNDPSAPDQGYRFISALFMHSGIMQLIINLLVHIRLGMQVEKRVHSGRYATIWLVSGVFGYLFGSLFVPEGNVSMGCSVPLMGIMAFLCVDLIRHWHTIAHPLRVLLCIVVYFVITLAVGLLPGYDNFSHIGGFIGGALITLATLPAPPSCVNGKYDNKSEQSMLIWLMRILMLAFIAVLMWILVYLYINAGLKESCRVCQYFSCLPFSDLCSPYS</sequence>
<dbReference type="SUPFAM" id="SSF144091">
    <property type="entry name" value="Rhomboid-like"/>
    <property type="match status" value="1"/>
</dbReference>
<feature type="transmembrane region" description="Helical" evidence="10">
    <location>
        <begin position="520"/>
        <end position="541"/>
    </location>
</feature>
<evidence type="ECO:0000256" key="9">
    <source>
        <dbReference type="ARBA" id="ARBA00023136"/>
    </source>
</evidence>
<dbReference type="GO" id="GO:0004252">
    <property type="term" value="F:serine-type endopeptidase activity"/>
    <property type="evidence" value="ECO:0007669"/>
    <property type="project" value="InterPro"/>
</dbReference>
<dbReference type="AlphaFoldDB" id="A0A8H4BEJ9"/>
<keyword evidence="4 10" id="KW-0645">Protease</keyword>
<evidence type="ECO:0000256" key="1">
    <source>
        <dbReference type="ARBA" id="ARBA00000156"/>
    </source>
</evidence>
<evidence type="ECO:0000256" key="2">
    <source>
        <dbReference type="ARBA" id="ARBA00004141"/>
    </source>
</evidence>
<dbReference type="Proteomes" id="UP000469890">
    <property type="component" value="Unassembled WGS sequence"/>
</dbReference>
<feature type="region of interest" description="Disordered" evidence="11">
    <location>
        <begin position="208"/>
        <end position="246"/>
    </location>
</feature>
<feature type="transmembrane region" description="Helical" evidence="10">
    <location>
        <begin position="638"/>
        <end position="663"/>
    </location>
</feature>
<evidence type="ECO:0000256" key="4">
    <source>
        <dbReference type="ARBA" id="ARBA00022670"/>
    </source>
</evidence>
<feature type="transmembrane region" description="Helical" evidence="10">
    <location>
        <begin position="487"/>
        <end position="508"/>
    </location>
</feature>
<reference evidence="13 14" key="1">
    <citation type="submission" date="2019-09" db="EMBL/GenBank/DDBJ databases">
        <authorList>
            <consortium name="DOE Joint Genome Institute"/>
            <person name="Mondo S.J."/>
            <person name="Navarro-Mendoza M.I."/>
            <person name="Perez-Arques C."/>
            <person name="Panchal S."/>
            <person name="Nicolas F.E."/>
            <person name="Ganguly P."/>
            <person name="Pangilinan J."/>
            <person name="Grigoriev I."/>
            <person name="Heitman J."/>
            <person name="Sanya K."/>
            <person name="Garre V."/>
        </authorList>
    </citation>
    <scope>NUCLEOTIDE SEQUENCE [LARGE SCALE GENOMIC DNA]</scope>
    <source>
        <strain evidence="13 14">MU402</strain>
    </source>
</reference>
<keyword evidence="8 10" id="KW-1133">Transmembrane helix</keyword>
<comment type="caution">
    <text evidence="13">The sequence shown here is derived from an EMBL/GenBank/DDBJ whole genome shotgun (WGS) entry which is preliminary data.</text>
</comment>
<evidence type="ECO:0000256" key="10">
    <source>
        <dbReference type="RuleBase" id="RU362115"/>
    </source>
</evidence>
<comment type="caution">
    <text evidence="10">Lacks conserved residue(s) required for the propagation of feature annotation.</text>
</comment>
<keyword evidence="9 10" id="KW-0472">Membrane</keyword>
<accession>A0A8H4BEJ9</accession>
<evidence type="ECO:0000256" key="11">
    <source>
        <dbReference type="SAM" id="MobiDB-lite"/>
    </source>
</evidence>
<keyword evidence="6 10" id="KW-0378">Hydrolase</keyword>